<dbReference type="Proteomes" id="UP000298653">
    <property type="component" value="Chromosome"/>
</dbReference>
<dbReference type="HAMAP" id="MF_00260">
    <property type="entry name" value="Porphobil_deam"/>
    <property type="match status" value="1"/>
</dbReference>
<protein>
    <recommendedName>
        <fullName evidence="8">Porphobilinogen deaminase</fullName>
        <shortName evidence="8">PBG</shortName>
        <ecNumber evidence="8">2.5.1.61</ecNumber>
    </recommendedName>
    <alternativeName>
        <fullName evidence="8">Hydroxymethylbilane synthase</fullName>
        <shortName evidence="8">HMBS</shortName>
    </alternativeName>
    <alternativeName>
        <fullName evidence="8">Pre-uroporphyrinogen synthase</fullName>
    </alternativeName>
</protein>
<dbReference type="InterPro" id="IPR022419">
    <property type="entry name" value="Porphobilin_deaminase_cofac_BS"/>
</dbReference>
<evidence type="ECO:0000256" key="4">
    <source>
        <dbReference type="ARBA" id="ARBA00011245"/>
    </source>
</evidence>
<dbReference type="PIRSF" id="PIRSF001438">
    <property type="entry name" value="4pyrrol_synth_OHMeBilane_synth"/>
    <property type="match status" value="1"/>
</dbReference>
<proteinExistence type="inferred from homology"/>
<dbReference type="GO" id="GO:0005737">
    <property type="term" value="C:cytoplasm"/>
    <property type="evidence" value="ECO:0007669"/>
    <property type="project" value="UniProtKB-UniRule"/>
</dbReference>
<keyword evidence="5 8" id="KW-0808">Transferase</keyword>
<dbReference type="PANTHER" id="PTHR11557">
    <property type="entry name" value="PORPHOBILINOGEN DEAMINASE"/>
    <property type="match status" value="1"/>
</dbReference>
<evidence type="ECO:0000256" key="5">
    <source>
        <dbReference type="ARBA" id="ARBA00022679"/>
    </source>
</evidence>
<evidence type="ECO:0000256" key="8">
    <source>
        <dbReference type="HAMAP-Rule" id="MF_00260"/>
    </source>
</evidence>
<dbReference type="Pfam" id="PF03900">
    <property type="entry name" value="Porphobil_deamC"/>
    <property type="match status" value="1"/>
</dbReference>
<evidence type="ECO:0000256" key="6">
    <source>
        <dbReference type="ARBA" id="ARBA00023244"/>
    </source>
</evidence>
<comment type="pathway">
    <text evidence="2">Porphyrin-containing compound metabolism; protoporphyrin-IX biosynthesis; coproporphyrinogen-III from 5-aminolevulinate: step 2/4.</text>
</comment>
<gene>
    <name evidence="8" type="primary">hemC</name>
    <name evidence="11" type="ORF">AR1Y2_1913</name>
</gene>
<dbReference type="FunFam" id="3.40.190.10:FF:000004">
    <property type="entry name" value="Porphobilinogen deaminase"/>
    <property type="match status" value="1"/>
</dbReference>
<comment type="similarity">
    <text evidence="3 8">Belongs to the HMBS family.</text>
</comment>
<dbReference type="SUPFAM" id="SSF54782">
    <property type="entry name" value="Porphobilinogen deaminase (hydroxymethylbilane synthase), C-terminal domain"/>
    <property type="match status" value="1"/>
</dbReference>
<dbReference type="PRINTS" id="PR00151">
    <property type="entry name" value="PORPHBDMNASE"/>
</dbReference>
<feature type="modified residue" description="S-(dipyrrolylmethanemethyl)cysteine" evidence="8">
    <location>
        <position position="238"/>
    </location>
</feature>
<dbReference type="CDD" id="cd13647">
    <property type="entry name" value="PBP2_PBGD_2"/>
    <property type="match status" value="1"/>
</dbReference>
<dbReference type="PANTHER" id="PTHR11557:SF0">
    <property type="entry name" value="PORPHOBILINOGEN DEAMINASE"/>
    <property type="match status" value="1"/>
</dbReference>
<organism evidence="11 12">
    <name type="scientific">Anaerostipes rhamnosivorans</name>
    <dbReference type="NCBI Taxonomy" id="1229621"/>
    <lineage>
        <taxon>Bacteria</taxon>
        <taxon>Bacillati</taxon>
        <taxon>Bacillota</taxon>
        <taxon>Clostridia</taxon>
        <taxon>Lachnospirales</taxon>
        <taxon>Lachnospiraceae</taxon>
        <taxon>Anaerostipes</taxon>
    </lineage>
</organism>
<feature type="domain" description="Porphobilinogen deaminase N-terminal" evidence="9">
    <location>
        <begin position="6"/>
        <end position="206"/>
    </location>
</feature>
<dbReference type="SUPFAM" id="SSF53850">
    <property type="entry name" value="Periplasmic binding protein-like II"/>
    <property type="match status" value="1"/>
</dbReference>
<dbReference type="KEGG" id="arf:AR1Y2_1913"/>
<dbReference type="InterPro" id="IPR022417">
    <property type="entry name" value="Porphobilin_deaminase_N"/>
</dbReference>
<dbReference type="InterPro" id="IPR022418">
    <property type="entry name" value="Porphobilinogen_deaminase_C"/>
</dbReference>
<dbReference type="GO" id="GO:0004418">
    <property type="term" value="F:hydroxymethylbilane synthase activity"/>
    <property type="evidence" value="ECO:0007669"/>
    <property type="project" value="UniProtKB-UniRule"/>
</dbReference>
<dbReference type="EMBL" id="CP040058">
    <property type="protein sequence ID" value="QCP35367.1"/>
    <property type="molecule type" value="Genomic_DNA"/>
</dbReference>
<dbReference type="Pfam" id="PF01379">
    <property type="entry name" value="Porphobil_deam"/>
    <property type="match status" value="1"/>
</dbReference>
<dbReference type="Gene3D" id="3.40.190.10">
    <property type="entry name" value="Periplasmic binding protein-like II"/>
    <property type="match status" value="2"/>
</dbReference>
<evidence type="ECO:0000256" key="1">
    <source>
        <dbReference type="ARBA" id="ARBA00002869"/>
    </source>
</evidence>
<comment type="miscellaneous">
    <text evidence="8">The porphobilinogen subunits are added to the dipyrromethane group.</text>
</comment>
<dbReference type="InterPro" id="IPR036803">
    <property type="entry name" value="Porphobilinogen_deaminase_C_sf"/>
</dbReference>
<evidence type="ECO:0000259" key="10">
    <source>
        <dbReference type="Pfam" id="PF03900"/>
    </source>
</evidence>
<dbReference type="PROSITE" id="PS00533">
    <property type="entry name" value="PORPHOBILINOGEN_DEAM"/>
    <property type="match status" value="1"/>
</dbReference>
<comment type="cofactor">
    <cofactor evidence="8">
        <name>dipyrromethane</name>
        <dbReference type="ChEBI" id="CHEBI:60342"/>
    </cofactor>
    <text evidence="8">Binds 1 dipyrromethane group covalently.</text>
</comment>
<keyword evidence="6 8" id="KW-0627">Porphyrin biosynthesis</keyword>
<dbReference type="NCBIfam" id="TIGR00212">
    <property type="entry name" value="hemC"/>
    <property type="match status" value="1"/>
</dbReference>
<evidence type="ECO:0000313" key="11">
    <source>
        <dbReference type="EMBL" id="QCP35367.1"/>
    </source>
</evidence>
<evidence type="ECO:0000313" key="12">
    <source>
        <dbReference type="Proteomes" id="UP000298653"/>
    </source>
</evidence>
<evidence type="ECO:0000256" key="3">
    <source>
        <dbReference type="ARBA" id="ARBA00005638"/>
    </source>
</evidence>
<evidence type="ECO:0000259" key="9">
    <source>
        <dbReference type="Pfam" id="PF01379"/>
    </source>
</evidence>
<comment type="subunit">
    <text evidence="4 8">Monomer.</text>
</comment>
<dbReference type="AlphaFoldDB" id="A0A4P8IFB6"/>
<comment type="catalytic activity">
    <reaction evidence="7 8">
        <text>4 porphobilinogen + H2O = hydroxymethylbilane + 4 NH4(+)</text>
        <dbReference type="Rhea" id="RHEA:13185"/>
        <dbReference type="ChEBI" id="CHEBI:15377"/>
        <dbReference type="ChEBI" id="CHEBI:28938"/>
        <dbReference type="ChEBI" id="CHEBI:57845"/>
        <dbReference type="ChEBI" id="CHEBI:58126"/>
        <dbReference type="EC" id="2.5.1.61"/>
    </reaction>
</comment>
<dbReference type="FunFam" id="3.40.190.10:FF:000005">
    <property type="entry name" value="Porphobilinogen deaminase"/>
    <property type="match status" value="1"/>
</dbReference>
<dbReference type="Gene3D" id="3.30.160.40">
    <property type="entry name" value="Porphobilinogen deaminase, C-terminal domain"/>
    <property type="match status" value="1"/>
</dbReference>
<comment type="function">
    <text evidence="1 8">Tetrapolymerization of the monopyrrole PBG into the hydroxymethylbilane pre-uroporphyrinogen in several discrete steps.</text>
</comment>
<keyword evidence="12" id="KW-1185">Reference proteome</keyword>
<name>A0A4P8IFB6_9FIRM</name>
<dbReference type="EC" id="2.5.1.61" evidence="8"/>
<dbReference type="OrthoDB" id="9810298at2"/>
<feature type="domain" description="Porphobilinogen deaminase C-terminal" evidence="10">
    <location>
        <begin position="225"/>
        <end position="291"/>
    </location>
</feature>
<dbReference type="RefSeq" id="WP_137328757.1">
    <property type="nucleotide sequence ID" value="NZ_CP040058.1"/>
</dbReference>
<accession>A0A4P8IFB6</accession>
<evidence type="ECO:0000256" key="2">
    <source>
        <dbReference type="ARBA" id="ARBA00004735"/>
    </source>
</evidence>
<dbReference type="GO" id="GO:0006782">
    <property type="term" value="P:protoporphyrinogen IX biosynthetic process"/>
    <property type="evidence" value="ECO:0007669"/>
    <property type="project" value="UniProtKB-UniRule"/>
</dbReference>
<dbReference type="InterPro" id="IPR000860">
    <property type="entry name" value="HemC"/>
</dbReference>
<evidence type="ECO:0000256" key="7">
    <source>
        <dbReference type="ARBA" id="ARBA00048169"/>
    </source>
</evidence>
<sequence length="294" mass="32602">MEPKRLRIGSRESLLAVAQTELVIRQLKEHYPDLSVELVTMKTTGDKILHKTLDKIGGKGLFVKELDQALLDGRIDMAVHSMKDLPMEISPDLPIAAVPKRGDPRDVLVLPGKEDRENREQVIGSSSLRRVLQAKELFPDAKFQSVRGNIHTRLNKLDQGQYSALIMAAAGLKRAGLQDRISRYLSVEEMLPAAGQGTLCIQVRKDFDQSFFSCIHDRQTELVTLAERSFVRTLDGGCSSPIAAYGTVLGKGLCLTGLFYDEAEKIYRKQSVKGSLEDAKELGCCLAKQMKSES</sequence>
<reference evidence="11 12" key="1">
    <citation type="submission" date="2019-05" db="EMBL/GenBank/DDBJ databases">
        <title>Complete genome sequencing of Anaerostipes rhamnosivorans.</title>
        <authorList>
            <person name="Bui T.P.N."/>
            <person name="de Vos W.M."/>
        </authorList>
    </citation>
    <scope>NUCLEOTIDE SEQUENCE [LARGE SCALE GENOMIC DNA]</scope>
    <source>
        <strain evidence="11 12">1y2</strain>
    </source>
</reference>